<name>A0ACB9ZCV5_9PEZI</name>
<organism evidence="1 2">
    <name type="scientific">Hypoxylon rubiginosum</name>
    <dbReference type="NCBI Taxonomy" id="110542"/>
    <lineage>
        <taxon>Eukaryota</taxon>
        <taxon>Fungi</taxon>
        <taxon>Dikarya</taxon>
        <taxon>Ascomycota</taxon>
        <taxon>Pezizomycotina</taxon>
        <taxon>Sordariomycetes</taxon>
        <taxon>Xylariomycetidae</taxon>
        <taxon>Xylariales</taxon>
        <taxon>Hypoxylaceae</taxon>
        <taxon>Hypoxylon</taxon>
    </lineage>
</organism>
<sequence length="286" mass="30202">MAEVNTQIWFVTGASRGLGLDIARAALKAGHKVIACYRSKSKNPSTFTEIESLGGVWLQLDVIGENVESQVQSVIAQYGRIDVLVNNAGYAILGSIEHTSVDLIDGIFKTNVVGSIRTIQAALPSMRSRRSGTIINIGSSTAVNPTPGLGLYSATKYAVEGLTEALQAEVAPFNIRVLVIHPGMMATDILDPQGTGIPLPLDDAYKGTPVELTYGGLRDPGFLSMAANPADVAQRIVEAVDGTGMMAGRALGPRVYLGRDAGACVEARAAQYAGIVKDEKDVWESV</sequence>
<accession>A0ACB9ZCV5</accession>
<evidence type="ECO:0000313" key="1">
    <source>
        <dbReference type="EMBL" id="KAI4869418.1"/>
    </source>
</evidence>
<protein>
    <submittedName>
        <fullName evidence="1">Short chain oxidoreductase/dehydrogenase</fullName>
    </submittedName>
</protein>
<evidence type="ECO:0000313" key="2">
    <source>
        <dbReference type="Proteomes" id="UP001497700"/>
    </source>
</evidence>
<comment type="caution">
    <text evidence="1">The sequence shown here is derived from an EMBL/GenBank/DDBJ whole genome shotgun (WGS) entry which is preliminary data.</text>
</comment>
<dbReference type="EMBL" id="MU393430">
    <property type="protein sequence ID" value="KAI4869418.1"/>
    <property type="molecule type" value="Genomic_DNA"/>
</dbReference>
<gene>
    <name evidence="1" type="ORF">F4820DRAFT_406486</name>
</gene>
<keyword evidence="2" id="KW-1185">Reference proteome</keyword>
<proteinExistence type="predicted"/>
<reference evidence="1 2" key="1">
    <citation type="journal article" date="2022" name="New Phytol.">
        <title>Ecological generalism drives hyperdiversity of secondary metabolite gene clusters in xylarialean endophytes.</title>
        <authorList>
            <person name="Franco M.E.E."/>
            <person name="Wisecaver J.H."/>
            <person name="Arnold A.E."/>
            <person name="Ju Y.M."/>
            <person name="Slot J.C."/>
            <person name="Ahrendt S."/>
            <person name="Moore L.P."/>
            <person name="Eastman K.E."/>
            <person name="Scott K."/>
            <person name="Konkel Z."/>
            <person name="Mondo S.J."/>
            <person name="Kuo A."/>
            <person name="Hayes R.D."/>
            <person name="Haridas S."/>
            <person name="Andreopoulos B."/>
            <person name="Riley R."/>
            <person name="LaButti K."/>
            <person name="Pangilinan J."/>
            <person name="Lipzen A."/>
            <person name="Amirebrahimi M."/>
            <person name="Yan J."/>
            <person name="Adam C."/>
            <person name="Keymanesh K."/>
            <person name="Ng V."/>
            <person name="Louie K."/>
            <person name="Northen T."/>
            <person name="Drula E."/>
            <person name="Henrissat B."/>
            <person name="Hsieh H.M."/>
            <person name="Youens-Clark K."/>
            <person name="Lutzoni F."/>
            <person name="Miadlikowska J."/>
            <person name="Eastwood D.C."/>
            <person name="Hamelin R.C."/>
            <person name="Grigoriev I.V."/>
            <person name="U'Ren J.M."/>
        </authorList>
    </citation>
    <scope>NUCLEOTIDE SEQUENCE [LARGE SCALE GENOMIC DNA]</scope>
    <source>
        <strain evidence="1 2">CBS 119005</strain>
    </source>
</reference>
<dbReference type="Proteomes" id="UP001497700">
    <property type="component" value="Unassembled WGS sequence"/>
</dbReference>